<dbReference type="SUPFAM" id="SSF53807">
    <property type="entry name" value="Helical backbone' metal receptor"/>
    <property type="match status" value="1"/>
</dbReference>
<dbReference type="Gene3D" id="3.40.50.1980">
    <property type="entry name" value="Nitrogenase molybdenum iron protein domain"/>
    <property type="match status" value="1"/>
</dbReference>
<sequence length="406" mass="45811">MIMHPRPSPIAASMYQLRDIGVDAIIMHGPSGCCFRTARLLELDGVRVFTTAMDENDFIFGAQEKLSNTIADVIDYLKKNKSEKNKYLIGIVGTCVSMIIGEDLYAPVDDYNDNRDVVIIPVEVHSGMNDNTIGAIKTMESCLNLGIIDEKEFNRQKEMLIKATEVEKTRGMAKSKYIKPTYEDDLDEVINLITEYINKYNNINNSSNNINNNNNNNSNNNLKIACVLNAKKETAYLFAHPLVEINKIINKIKNNIDKNKKNINIENIDIINIVNLDKNIGFKKVRKDAENILNEYSKNNINIDYITGGLDEYPITGKRAVNILKEINPDIVIVSGVPHALPIEELKEINKDVITIGISDGPRLYYPIKEIYDYAIIELDAHAKVLGKRAIVKSRFGEVLNYALNK</sequence>
<dbReference type="eggNOG" id="arCOG04888">
    <property type="taxonomic scope" value="Archaea"/>
</dbReference>
<proteinExistence type="predicted"/>
<dbReference type="Pfam" id="PF00148">
    <property type="entry name" value="Oxidored_nitro"/>
    <property type="match status" value="1"/>
</dbReference>
<dbReference type="HOGENOM" id="CLU_782144_0_0_2"/>
<dbReference type="OrthoDB" id="53142at2157"/>
<dbReference type="PANTHER" id="PTHR42846:SF1">
    <property type="entry name" value="NI-SIROHYDROCHLORIN A,C-DIAMIDE REDUCTIVE CYCLASE COMPLEX, COMPONENT CFBD"/>
    <property type="match status" value="1"/>
</dbReference>
<dbReference type="AlphaFoldDB" id="F8AL71"/>
<dbReference type="STRING" id="647113.Metok_0580"/>
<dbReference type="GeneID" id="10772707"/>
<reference evidence="2" key="1">
    <citation type="submission" date="2011-05" db="EMBL/GenBank/DDBJ databases">
        <title>Complete sequence of chromosome of Methanothermococcus okinawensis IH1.</title>
        <authorList>
            <consortium name="US DOE Joint Genome Institute"/>
            <person name="Lucas S."/>
            <person name="Han J."/>
            <person name="Lapidus A."/>
            <person name="Cheng J.-F."/>
            <person name="Goodwin L."/>
            <person name="Pitluck S."/>
            <person name="Peters L."/>
            <person name="Mikhailova N."/>
            <person name="Held B."/>
            <person name="Han C."/>
            <person name="Tapia R."/>
            <person name="Land M."/>
            <person name="Hauser L."/>
            <person name="Kyrpides N."/>
            <person name="Ivanova N."/>
            <person name="Pagani I."/>
            <person name="Sieprawska-Lupa M."/>
            <person name="Takai K."/>
            <person name="Miyazaki J."/>
            <person name="Whitman W."/>
            <person name="Woyke T."/>
        </authorList>
    </citation>
    <scope>NUCLEOTIDE SEQUENCE</scope>
    <source>
        <strain evidence="2">IH1</strain>
    </source>
</reference>
<feature type="domain" description="Nitrogenase/oxidoreductase component 1" evidence="1">
    <location>
        <begin position="20"/>
        <end position="164"/>
    </location>
</feature>
<accession>F8AL71</accession>
<keyword evidence="3" id="KW-1185">Reference proteome</keyword>
<evidence type="ECO:0000259" key="1">
    <source>
        <dbReference type="Pfam" id="PF00148"/>
    </source>
</evidence>
<name>F8AL71_METOI</name>
<evidence type="ECO:0000313" key="3">
    <source>
        <dbReference type="Proteomes" id="UP000009296"/>
    </source>
</evidence>
<gene>
    <name evidence="2" type="ordered locus">Metok_0580</name>
</gene>
<organism evidence="2 3">
    <name type="scientific">Methanothermococcus okinawensis (strain DSM 14208 / JCM 11175 / IH1)</name>
    <dbReference type="NCBI Taxonomy" id="647113"/>
    <lineage>
        <taxon>Archaea</taxon>
        <taxon>Methanobacteriati</taxon>
        <taxon>Methanobacteriota</taxon>
        <taxon>Methanomada group</taxon>
        <taxon>Methanococci</taxon>
        <taxon>Methanococcales</taxon>
        <taxon>Methanococcaceae</taxon>
        <taxon>Methanothermococcus</taxon>
    </lineage>
</organism>
<dbReference type="KEGG" id="mok:Metok_0580"/>
<dbReference type="GO" id="GO:0016491">
    <property type="term" value="F:oxidoreductase activity"/>
    <property type="evidence" value="ECO:0007669"/>
    <property type="project" value="InterPro"/>
</dbReference>
<dbReference type="Proteomes" id="UP000009296">
    <property type="component" value="Chromosome"/>
</dbReference>
<dbReference type="PANTHER" id="PTHR42846">
    <property type="entry name" value="NI-SIROHYDROCHLORIN A,C-DIAMIDE REDUCTIVE CYCLASE COMPLEX, COMPONENT CFBD"/>
    <property type="match status" value="1"/>
</dbReference>
<dbReference type="InterPro" id="IPR017675">
    <property type="entry name" value="CfbD"/>
</dbReference>
<dbReference type="InterPro" id="IPR000510">
    <property type="entry name" value="Nase/OxRdtase_comp1"/>
</dbReference>
<dbReference type="InterPro" id="IPR052673">
    <property type="entry name" value="Ni-siroh_cyclase_CfbD"/>
</dbReference>
<evidence type="ECO:0000313" key="2">
    <source>
        <dbReference type="EMBL" id="AEH06560.1"/>
    </source>
</evidence>
<dbReference type="RefSeq" id="WP_013866746.1">
    <property type="nucleotide sequence ID" value="NC_015636.1"/>
</dbReference>
<dbReference type="EMBL" id="CP002792">
    <property type="protein sequence ID" value="AEH06560.1"/>
    <property type="molecule type" value="Genomic_DNA"/>
</dbReference>
<protein>
    <submittedName>
        <fullName evidence="2">Methanogenesis marker 13 metalloprotein</fullName>
    </submittedName>
</protein>
<dbReference type="NCBIfam" id="TIGR03282">
    <property type="entry name" value="methan_mark_13"/>
    <property type="match status" value="1"/>
</dbReference>